<keyword evidence="1" id="KW-0472">Membrane</keyword>
<gene>
    <name evidence="2" type="ORF">K402DRAFT_207573</name>
</gene>
<protein>
    <submittedName>
        <fullName evidence="2">Uncharacterized protein</fullName>
    </submittedName>
</protein>
<evidence type="ECO:0000256" key="1">
    <source>
        <dbReference type="SAM" id="Phobius"/>
    </source>
</evidence>
<accession>A0A6G1GN97</accession>
<dbReference type="EMBL" id="ML977186">
    <property type="protein sequence ID" value="KAF1982290.1"/>
    <property type="molecule type" value="Genomic_DNA"/>
</dbReference>
<reference evidence="2" key="1">
    <citation type="journal article" date="2020" name="Stud. Mycol.">
        <title>101 Dothideomycetes genomes: a test case for predicting lifestyles and emergence of pathogens.</title>
        <authorList>
            <person name="Haridas S."/>
            <person name="Albert R."/>
            <person name="Binder M."/>
            <person name="Bloem J."/>
            <person name="Labutti K."/>
            <person name="Salamov A."/>
            <person name="Andreopoulos B."/>
            <person name="Baker S."/>
            <person name="Barry K."/>
            <person name="Bills G."/>
            <person name="Bluhm B."/>
            <person name="Cannon C."/>
            <person name="Castanera R."/>
            <person name="Culley D."/>
            <person name="Daum C."/>
            <person name="Ezra D."/>
            <person name="Gonzalez J."/>
            <person name="Henrissat B."/>
            <person name="Kuo A."/>
            <person name="Liang C."/>
            <person name="Lipzen A."/>
            <person name="Lutzoni F."/>
            <person name="Magnuson J."/>
            <person name="Mondo S."/>
            <person name="Nolan M."/>
            <person name="Ohm R."/>
            <person name="Pangilinan J."/>
            <person name="Park H.-J."/>
            <person name="Ramirez L."/>
            <person name="Alfaro M."/>
            <person name="Sun H."/>
            <person name="Tritt A."/>
            <person name="Yoshinaga Y."/>
            <person name="Zwiers L.-H."/>
            <person name="Turgeon B."/>
            <person name="Goodwin S."/>
            <person name="Spatafora J."/>
            <person name="Crous P."/>
            <person name="Grigoriev I."/>
        </authorList>
    </citation>
    <scope>NUCLEOTIDE SEQUENCE</scope>
    <source>
        <strain evidence="2">CBS 113979</strain>
    </source>
</reference>
<dbReference type="Proteomes" id="UP000800041">
    <property type="component" value="Unassembled WGS sequence"/>
</dbReference>
<evidence type="ECO:0000313" key="2">
    <source>
        <dbReference type="EMBL" id="KAF1982290.1"/>
    </source>
</evidence>
<keyword evidence="1" id="KW-1133">Transmembrane helix</keyword>
<dbReference type="AlphaFoldDB" id="A0A6G1GN97"/>
<keyword evidence="3" id="KW-1185">Reference proteome</keyword>
<proteinExistence type="predicted"/>
<keyword evidence="1" id="KW-0812">Transmembrane</keyword>
<sequence>MAVPLHTIFDAWAVWPLSKHDFSYHISNLRYPYRVAPSATTNCMDMEWTKSSFRSRLKMDLRNDSGWLFWIMSFCFTLLCGFSKGKPIAI</sequence>
<name>A0A6G1GN97_9PEZI</name>
<organism evidence="2 3">
    <name type="scientific">Aulographum hederae CBS 113979</name>
    <dbReference type="NCBI Taxonomy" id="1176131"/>
    <lineage>
        <taxon>Eukaryota</taxon>
        <taxon>Fungi</taxon>
        <taxon>Dikarya</taxon>
        <taxon>Ascomycota</taxon>
        <taxon>Pezizomycotina</taxon>
        <taxon>Dothideomycetes</taxon>
        <taxon>Pleosporomycetidae</taxon>
        <taxon>Aulographales</taxon>
        <taxon>Aulographaceae</taxon>
    </lineage>
</organism>
<feature type="transmembrane region" description="Helical" evidence="1">
    <location>
        <begin position="67"/>
        <end position="85"/>
    </location>
</feature>
<evidence type="ECO:0000313" key="3">
    <source>
        <dbReference type="Proteomes" id="UP000800041"/>
    </source>
</evidence>